<reference evidence="5" key="1">
    <citation type="submission" date="2022-07" db="EMBL/GenBank/DDBJ databases">
        <title>Characterization of the Novel Bacterium Alteromonas immobilis LMIT006 and Alteromonas gregis LMIT007.</title>
        <authorList>
            <person name="Lin X."/>
        </authorList>
    </citation>
    <scope>NUCLEOTIDE SEQUENCE</scope>
    <source>
        <strain evidence="5">LMIT007</strain>
    </source>
</reference>
<sequence length="686" mass="75078">MNLVEYFAAFHFLRPLWLLALIPMFLLLWGLRRLSTQQINITDVLSPVMYQFLTQGHTQHTHHKQTSLRPLWVALGLLVLALAGPTVKQIPQPTYQVQVGTVLLMDMSLSMRATDLKPNRLARARFKAIDFINANPGGEIGLVAYAGDAFVISPITADGKNLTTLIPSLQPEIMPEYGSDPLLGFAVAADLLTQAGYQSGNIIWFTDGVDYGQVPELTSALRKLPFTVSVMAVGTASGAPIKQLNGQLLKDNSGAIVIPKVDSAPLRTLSSVGGGTFTYLEPNEVDIERLVAALSDAASSVNEDTNLQNDKWYELGPYLLLPIVLMILWYCRSGYLFSIACIALASPVLATIMLSALLLTGSVLSSVSHAQMTVPPPNVAQTLAVQNPLSFLPKALQNQQQQALNAYKEQDFATAQQLFSDPQWLGNTLYQKGDYAGALREFKKDTSPQGAFNQGNALAAMQQYEAALNAYEQALAGQPDMVQAQESKEALELFLEQQPPPEQNQQQNQDENAQSDDSGDSADESSQSDDAGDSADENSQSDDSGDNSDANNENQSADKQDSNESAADSAQQDDAPSPAESTENNSQTNESAEENAQTPAEEESKDSTENHAEAQPDGPERPDQDEQMQSAQPAELTPEELEQQQKMQSLINKIPDDPGYLLQRKMQLEYQKRQRQRMPKNSKKDW</sequence>
<dbReference type="InterPro" id="IPR019734">
    <property type="entry name" value="TPR_rpt"/>
</dbReference>
<dbReference type="InterPro" id="IPR002035">
    <property type="entry name" value="VWF_A"/>
</dbReference>
<dbReference type="Proteomes" id="UP001165413">
    <property type="component" value="Unassembled WGS sequence"/>
</dbReference>
<dbReference type="PANTHER" id="PTHR22550">
    <property type="entry name" value="SPORE GERMINATION PROTEIN"/>
    <property type="match status" value="1"/>
</dbReference>
<dbReference type="PANTHER" id="PTHR22550:SF14">
    <property type="entry name" value="VWFA DOMAIN-CONTAINING PROTEIN"/>
    <property type="match status" value="1"/>
</dbReference>
<feature type="transmembrane region" description="Helical" evidence="3">
    <location>
        <begin position="12"/>
        <end position="31"/>
    </location>
</feature>
<dbReference type="InterPro" id="IPR011990">
    <property type="entry name" value="TPR-like_helical_dom_sf"/>
</dbReference>
<feature type="compositionally biased region" description="Basic and acidic residues" evidence="2">
    <location>
        <begin position="605"/>
        <end position="624"/>
    </location>
</feature>
<evidence type="ECO:0000256" key="2">
    <source>
        <dbReference type="SAM" id="MobiDB-lite"/>
    </source>
</evidence>
<evidence type="ECO:0000313" key="5">
    <source>
        <dbReference type="EMBL" id="MCP3428642.1"/>
    </source>
</evidence>
<dbReference type="SMART" id="SM00327">
    <property type="entry name" value="VWA"/>
    <property type="match status" value="1"/>
</dbReference>
<dbReference type="SUPFAM" id="SSF48452">
    <property type="entry name" value="TPR-like"/>
    <property type="match status" value="1"/>
</dbReference>
<keyword evidence="3" id="KW-0812">Transmembrane</keyword>
<feature type="compositionally biased region" description="Acidic residues" evidence="2">
    <location>
        <begin position="513"/>
        <end position="546"/>
    </location>
</feature>
<dbReference type="EMBL" id="JANATA010000009">
    <property type="protein sequence ID" value="MCP3428642.1"/>
    <property type="molecule type" value="Genomic_DNA"/>
</dbReference>
<proteinExistence type="predicted"/>
<dbReference type="Pfam" id="PF13519">
    <property type="entry name" value="VWA_2"/>
    <property type="match status" value="1"/>
</dbReference>
<feature type="domain" description="VWFA" evidence="4">
    <location>
        <begin position="98"/>
        <end position="299"/>
    </location>
</feature>
<feature type="region of interest" description="Disordered" evidence="2">
    <location>
        <begin position="498"/>
        <end position="659"/>
    </location>
</feature>
<evidence type="ECO:0000259" key="4">
    <source>
        <dbReference type="SMART" id="SM00327"/>
    </source>
</evidence>
<feature type="transmembrane region" description="Helical" evidence="3">
    <location>
        <begin position="337"/>
        <end position="359"/>
    </location>
</feature>
<name>A0AA41X2F0_9ALTE</name>
<feature type="compositionally biased region" description="Low complexity" evidence="2">
    <location>
        <begin position="565"/>
        <end position="579"/>
    </location>
</feature>
<feature type="repeat" description="TPR" evidence="1">
    <location>
        <begin position="448"/>
        <end position="481"/>
    </location>
</feature>
<dbReference type="InterPro" id="IPR036465">
    <property type="entry name" value="vWFA_dom_sf"/>
</dbReference>
<dbReference type="InterPro" id="IPR050768">
    <property type="entry name" value="UPF0353/GerABKA_families"/>
</dbReference>
<dbReference type="SUPFAM" id="SSF53300">
    <property type="entry name" value="vWA-like"/>
    <property type="match status" value="1"/>
</dbReference>
<dbReference type="Gene3D" id="3.40.50.410">
    <property type="entry name" value="von Willebrand factor, type A domain"/>
    <property type="match status" value="1"/>
</dbReference>
<dbReference type="PROSITE" id="PS50005">
    <property type="entry name" value="TPR"/>
    <property type="match status" value="1"/>
</dbReference>
<protein>
    <submittedName>
        <fullName evidence="5">VWA domain-containing protein</fullName>
    </submittedName>
</protein>
<evidence type="ECO:0000313" key="6">
    <source>
        <dbReference type="Proteomes" id="UP001165413"/>
    </source>
</evidence>
<feature type="region of interest" description="Disordered" evidence="2">
    <location>
        <begin position="667"/>
        <end position="686"/>
    </location>
</feature>
<dbReference type="AlphaFoldDB" id="A0AA41X2F0"/>
<gene>
    <name evidence="5" type="ORF">NLF92_06750</name>
</gene>
<evidence type="ECO:0000256" key="1">
    <source>
        <dbReference type="PROSITE-ProRule" id="PRU00339"/>
    </source>
</evidence>
<keyword evidence="3" id="KW-0472">Membrane</keyword>
<feature type="compositionally biased region" description="Polar residues" evidence="2">
    <location>
        <begin position="580"/>
        <end position="598"/>
    </location>
</feature>
<organism evidence="5 6">
    <name type="scientific">Opacimonas viscosa</name>
    <dbReference type="NCBI Taxonomy" id="2961944"/>
    <lineage>
        <taxon>Bacteria</taxon>
        <taxon>Pseudomonadati</taxon>
        <taxon>Pseudomonadota</taxon>
        <taxon>Gammaproteobacteria</taxon>
        <taxon>Alteromonadales</taxon>
        <taxon>Alteromonadaceae</taxon>
        <taxon>Opacimonas</taxon>
    </lineage>
</organism>
<feature type="compositionally biased region" description="Basic residues" evidence="2">
    <location>
        <begin position="673"/>
        <end position="686"/>
    </location>
</feature>
<keyword evidence="3" id="KW-1133">Transmembrane helix</keyword>
<keyword evidence="1" id="KW-0802">TPR repeat</keyword>
<accession>A0AA41X2F0</accession>
<feature type="compositionally biased region" description="Low complexity" evidence="2">
    <location>
        <begin position="503"/>
        <end position="512"/>
    </location>
</feature>
<dbReference type="RefSeq" id="WP_254100107.1">
    <property type="nucleotide sequence ID" value="NZ_JANATA010000009.1"/>
</dbReference>
<keyword evidence="6" id="KW-1185">Reference proteome</keyword>
<comment type="caution">
    <text evidence="5">The sequence shown here is derived from an EMBL/GenBank/DDBJ whole genome shotgun (WGS) entry which is preliminary data.</text>
</comment>
<evidence type="ECO:0000256" key="3">
    <source>
        <dbReference type="SAM" id="Phobius"/>
    </source>
</evidence>
<dbReference type="Gene3D" id="1.25.40.10">
    <property type="entry name" value="Tetratricopeptide repeat domain"/>
    <property type="match status" value="1"/>
</dbReference>